<dbReference type="AlphaFoldDB" id="A0A1C3X563"/>
<gene>
    <name evidence="2" type="ORF">GA0061101_12542</name>
</gene>
<name>A0A1C3X563_9HYPH</name>
<evidence type="ECO:0000313" key="2">
    <source>
        <dbReference type="EMBL" id="SCB47357.1"/>
    </source>
</evidence>
<protein>
    <submittedName>
        <fullName evidence="2">Uncharacterized protein</fullName>
    </submittedName>
</protein>
<reference evidence="3" key="1">
    <citation type="submission" date="2016-08" db="EMBL/GenBank/DDBJ databases">
        <authorList>
            <person name="Varghese N."/>
            <person name="Submissions Spin"/>
        </authorList>
    </citation>
    <scope>NUCLEOTIDE SEQUENCE [LARGE SCALE GENOMIC DNA]</scope>
    <source>
        <strain evidence="3">P1-7</strain>
    </source>
</reference>
<feature type="region of interest" description="Disordered" evidence="1">
    <location>
        <begin position="1"/>
        <end position="36"/>
    </location>
</feature>
<dbReference type="EMBL" id="FMAF01000025">
    <property type="protein sequence ID" value="SCB47357.1"/>
    <property type="molecule type" value="Genomic_DNA"/>
</dbReference>
<evidence type="ECO:0000256" key="1">
    <source>
        <dbReference type="SAM" id="MobiDB-lite"/>
    </source>
</evidence>
<accession>A0A1C3X563</accession>
<sequence length="99" mass="10971">MRLSLAPRDPKPPTQVFGLFGKNLHPTNRPKSTEFGPEVHRASIELPGSMDQAEGAHFNHDHLHKGFGGLVQINFQMLAGIVPFRIQATTKLRATSRMS</sequence>
<organism evidence="2 3">
    <name type="scientific">Rhizobium lusitanum</name>
    <dbReference type="NCBI Taxonomy" id="293958"/>
    <lineage>
        <taxon>Bacteria</taxon>
        <taxon>Pseudomonadati</taxon>
        <taxon>Pseudomonadota</taxon>
        <taxon>Alphaproteobacteria</taxon>
        <taxon>Hyphomicrobiales</taxon>
        <taxon>Rhizobiaceae</taxon>
        <taxon>Rhizobium/Agrobacterium group</taxon>
        <taxon>Rhizobium</taxon>
    </lineage>
</organism>
<proteinExistence type="predicted"/>
<dbReference type="Proteomes" id="UP000199205">
    <property type="component" value="Unassembled WGS sequence"/>
</dbReference>
<evidence type="ECO:0000313" key="3">
    <source>
        <dbReference type="Proteomes" id="UP000199205"/>
    </source>
</evidence>